<evidence type="ECO:0000256" key="3">
    <source>
        <dbReference type="SAM" id="MobiDB-lite"/>
    </source>
</evidence>
<reference evidence="4 5" key="1">
    <citation type="journal article" date="2020" name="Nature">
        <title>Six reference-quality genomes reveal evolution of bat adaptations.</title>
        <authorList>
            <person name="Jebb D."/>
            <person name="Huang Z."/>
            <person name="Pippel M."/>
            <person name="Hughes G.M."/>
            <person name="Lavrichenko K."/>
            <person name="Devanna P."/>
            <person name="Winkler S."/>
            <person name="Jermiin L.S."/>
            <person name="Skirmuntt E.C."/>
            <person name="Katzourakis A."/>
            <person name="Burkitt-Gray L."/>
            <person name="Ray D.A."/>
            <person name="Sullivan K.A.M."/>
            <person name="Roscito J.G."/>
            <person name="Kirilenko B.M."/>
            <person name="Davalos L.M."/>
            <person name="Corthals A.P."/>
            <person name="Power M.L."/>
            <person name="Jones G."/>
            <person name="Ransome R.D."/>
            <person name="Dechmann D.K.N."/>
            <person name="Locatelli A.G."/>
            <person name="Puechmaille S.J."/>
            <person name="Fedrigo O."/>
            <person name="Jarvis E.D."/>
            <person name="Hiller M."/>
            <person name="Vernes S.C."/>
            <person name="Myers E.W."/>
            <person name="Teeling E.C."/>
        </authorList>
    </citation>
    <scope>NUCLEOTIDE SEQUENCE [LARGE SCALE GENOMIC DNA]</scope>
    <source>
        <strain evidence="4">MRouAeg1</strain>
        <tissue evidence="4">Muscle</tissue>
    </source>
</reference>
<dbReference type="EMBL" id="JACASE010000019">
    <property type="protein sequence ID" value="KAF6394760.1"/>
    <property type="molecule type" value="Genomic_DNA"/>
</dbReference>
<name>A0A7J8B8V4_ROUAE</name>
<sequence>MEESRICRIGVKADMLRNSQPKDLLLDSNPVGTSNKHSLEDDENSDFITKNTSLASPLYSTQESREEPSGPEAGTDPSDSQQDSEGNRNKGKTLGKEVVLLMQALNTLSTPEEKLAALCKKYADLLEESRNVQKQMKILQKKQAQIMKEKVHLQSEHSKAILARSKLESLCRELQRHNRTLKEENMQNAREEEERRKKATSHFQFTLNEIQAQMEQHDVHNAKLREENMELGEKLKKLIEQYALREEHVDKVFKHKELRQQLVDAKLQQTTQFIKEADEKHQREREFLLKEATESRHKYEEMKHQEVQLKQQLSLYMDKFEEFQTTMAKSNELFTTFKQEMEKMTKKIKKLEKEMLIWRTKWENNNKALLQMAEEKTIRDKEYRASQMKLERLEKLFRALQMERNELNEKVKILKEQVSVKATDVNLATPVTQPCAVLDSQKESITSSKRAPEVYLQAEPKGVNETKHSLKDPFHVISSGF</sequence>
<feature type="region of interest" description="Disordered" evidence="3">
    <location>
        <begin position="17"/>
        <end position="92"/>
    </location>
</feature>
<dbReference type="AlphaFoldDB" id="A0A7J8B8V4"/>
<feature type="coiled-coil region" evidence="2">
    <location>
        <begin position="334"/>
        <end position="417"/>
    </location>
</feature>
<feature type="compositionally biased region" description="Polar residues" evidence="3">
    <location>
        <begin position="46"/>
        <end position="62"/>
    </location>
</feature>
<evidence type="ECO:0000313" key="4">
    <source>
        <dbReference type="EMBL" id="KAF6394760.1"/>
    </source>
</evidence>
<comment type="similarity">
    <text evidence="1">Belongs to the taxilin family.</text>
</comment>
<gene>
    <name evidence="4" type="ORF">HJG63_020132</name>
</gene>
<feature type="coiled-coil region" evidence="2">
    <location>
        <begin position="115"/>
        <end position="241"/>
    </location>
</feature>
<evidence type="ECO:0000313" key="5">
    <source>
        <dbReference type="Proteomes" id="UP000593571"/>
    </source>
</evidence>
<protein>
    <recommendedName>
        <fullName evidence="6">Taxilin gamma</fullName>
    </recommendedName>
</protein>
<evidence type="ECO:0008006" key="6">
    <source>
        <dbReference type="Google" id="ProtNLM"/>
    </source>
</evidence>
<dbReference type="InterPro" id="IPR026183">
    <property type="entry name" value="Taxilin_fam"/>
</dbReference>
<keyword evidence="5" id="KW-1185">Reference proteome</keyword>
<evidence type="ECO:0000256" key="2">
    <source>
        <dbReference type="SAM" id="Coils"/>
    </source>
</evidence>
<dbReference type="Proteomes" id="UP000593571">
    <property type="component" value="Unassembled WGS sequence"/>
</dbReference>
<dbReference type="PANTHER" id="PTHR16127:SF14">
    <property type="entry name" value="GAMMA-TAXILIN"/>
    <property type="match status" value="1"/>
</dbReference>
<dbReference type="PANTHER" id="PTHR16127">
    <property type="entry name" value="TAXILIN"/>
    <property type="match status" value="1"/>
</dbReference>
<comment type="caution">
    <text evidence="4">The sequence shown here is derived from an EMBL/GenBank/DDBJ whole genome shotgun (WGS) entry which is preliminary data.</text>
</comment>
<keyword evidence="2" id="KW-0175">Coiled coil</keyword>
<evidence type="ECO:0000256" key="1">
    <source>
        <dbReference type="ARBA" id="ARBA00009550"/>
    </source>
</evidence>
<dbReference type="GO" id="GO:0019905">
    <property type="term" value="F:syntaxin binding"/>
    <property type="evidence" value="ECO:0007669"/>
    <property type="project" value="InterPro"/>
</dbReference>
<dbReference type="GO" id="GO:0051726">
    <property type="term" value="P:regulation of cell cycle"/>
    <property type="evidence" value="ECO:0007669"/>
    <property type="project" value="TreeGrafter"/>
</dbReference>
<dbReference type="OrthoDB" id="9712444at2759"/>
<dbReference type="Pfam" id="PF09728">
    <property type="entry name" value="Taxilin"/>
    <property type="match status" value="1"/>
</dbReference>
<proteinExistence type="inferred from homology"/>
<accession>A0A7J8B8V4</accession>
<organism evidence="4 5">
    <name type="scientific">Rousettus aegyptiacus</name>
    <name type="common">Egyptian fruit bat</name>
    <name type="synonym">Pteropus aegyptiacus</name>
    <dbReference type="NCBI Taxonomy" id="9407"/>
    <lineage>
        <taxon>Eukaryota</taxon>
        <taxon>Metazoa</taxon>
        <taxon>Chordata</taxon>
        <taxon>Craniata</taxon>
        <taxon>Vertebrata</taxon>
        <taxon>Euteleostomi</taxon>
        <taxon>Mammalia</taxon>
        <taxon>Eutheria</taxon>
        <taxon>Laurasiatheria</taxon>
        <taxon>Chiroptera</taxon>
        <taxon>Yinpterochiroptera</taxon>
        <taxon>Pteropodoidea</taxon>
        <taxon>Pteropodidae</taxon>
        <taxon>Rousettinae</taxon>
        <taxon>Rousettus</taxon>
    </lineage>
</organism>